<protein>
    <recommendedName>
        <fullName evidence="4">DDE-1 domain-containing protein</fullName>
    </recommendedName>
</protein>
<reference evidence="2 3" key="1">
    <citation type="journal article" date="2012" name="BMC Genomics">
        <title>Comparative genomics of the white-rot fungi, Phanerochaete carnosa and P. chrysosporium, to elucidate the genetic basis of the distinct wood types they colonize.</title>
        <authorList>
            <person name="Suzuki H."/>
            <person name="MacDonald J."/>
            <person name="Syed K."/>
            <person name="Salamov A."/>
            <person name="Hori C."/>
            <person name="Aerts A."/>
            <person name="Henrissat B."/>
            <person name="Wiebenga A."/>
            <person name="vanKuyk P.A."/>
            <person name="Barry K."/>
            <person name="Lindquist E."/>
            <person name="LaButti K."/>
            <person name="Lapidus A."/>
            <person name="Lucas S."/>
            <person name="Coutinho P."/>
            <person name="Gong Y."/>
            <person name="Samejima M."/>
            <person name="Mahadevan R."/>
            <person name="Abou-Zaid M."/>
            <person name="de Vries R.P."/>
            <person name="Igarashi K."/>
            <person name="Yadav J.S."/>
            <person name="Grigoriev I.V."/>
            <person name="Master E.R."/>
        </authorList>
    </citation>
    <scope>NUCLEOTIDE SEQUENCE [LARGE SCALE GENOMIC DNA]</scope>
    <source>
        <strain evidence="2 3">HHB-10118-sp</strain>
    </source>
</reference>
<evidence type="ECO:0008006" key="4">
    <source>
        <dbReference type="Google" id="ProtNLM"/>
    </source>
</evidence>
<feature type="transmembrane region" description="Helical" evidence="1">
    <location>
        <begin position="116"/>
        <end position="136"/>
    </location>
</feature>
<dbReference type="KEGG" id="pco:PHACADRAFT_106616"/>
<dbReference type="OrthoDB" id="3341102at2759"/>
<dbReference type="GeneID" id="18907404"/>
<keyword evidence="3" id="KW-1185">Reference proteome</keyword>
<gene>
    <name evidence="2" type="ORF">PHACADRAFT_106616</name>
</gene>
<dbReference type="HOGENOM" id="CLU_046752_2_0_1"/>
<accession>K5WH83</accession>
<organism evidence="2 3">
    <name type="scientific">Phanerochaete carnosa (strain HHB-10118-sp)</name>
    <name type="common">White-rot fungus</name>
    <name type="synonym">Peniophora carnosa</name>
    <dbReference type="NCBI Taxonomy" id="650164"/>
    <lineage>
        <taxon>Eukaryota</taxon>
        <taxon>Fungi</taxon>
        <taxon>Dikarya</taxon>
        <taxon>Basidiomycota</taxon>
        <taxon>Agaricomycotina</taxon>
        <taxon>Agaricomycetes</taxon>
        <taxon>Polyporales</taxon>
        <taxon>Phanerochaetaceae</taxon>
        <taxon>Phanerochaete</taxon>
    </lineage>
</organism>
<evidence type="ECO:0000313" key="3">
    <source>
        <dbReference type="Proteomes" id="UP000008370"/>
    </source>
</evidence>
<dbReference type="AlphaFoldDB" id="K5WH83"/>
<keyword evidence="1" id="KW-1133">Transmembrane helix</keyword>
<feature type="non-terminal residue" evidence="2">
    <location>
        <position position="240"/>
    </location>
</feature>
<feature type="transmembrane region" description="Helical" evidence="1">
    <location>
        <begin position="170"/>
        <end position="189"/>
    </location>
</feature>
<sequence length="240" mass="27349">MIAVLKEHAPDVFNIDTKRGKLRCSITFVRRFLQVHLQWSIRKATRAAQKIPKNTPELCRASFCCQALAIRDLQIPDALRVNIDQAQCVLMDTCGWTYEVKNSKQVTCIRKEEKRAFTILVGVFASGVALPFQAIWKGKTAGSLPSRSARGYAEAEKLGFHFESSMSDNYWSTFATMCSYITHILVPYFNSIKEQLGLLPDQECILELDVWSVHRSEQFRTWMKAAYPWIILDFVPGGCT</sequence>
<proteinExistence type="predicted"/>
<dbReference type="Proteomes" id="UP000008370">
    <property type="component" value="Unassembled WGS sequence"/>
</dbReference>
<keyword evidence="1" id="KW-0472">Membrane</keyword>
<keyword evidence="1" id="KW-0812">Transmembrane</keyword>
<dbReference type="EMBL" id="JH930480">
    <property type="protein sequence ID" value="EKM49582.1"/>
    <property type="molecule type" value="Genomic_DNA"/>
</dbReference>
<dbReference type="InParanoid" id="K5WH83"/>
<name>K5WH83_PHACS</name>
<evidence type="ECO:0000313" key="2">
    <source>
        <dbReference type="EMBL" id="EKM49582.1"/>
    </source>
</evidence>
<dbReference type="RefSeq" id="XP_007401648.1">
    <property type="nucleotide sequence ID" value="XM_007401586.1"/>
</dbReference>
<evidence type="ECO:0000256" key="1">
    <source>
        <dbReference type="SAM" id="Phobius"/>
    </source>
</evidence>